<organism evidence="3 4">
    <name type="scientific">Heracleum sosnowskyi</name>
    <dbReference type="NCBI Taxonomy" id="360622"/>
    <lineage>
        <taxon>Eukaryota</taxon>
        <taxon>Viridiplantae</taxon>
        <taxon>Streptophyta</taxon>
        <taxon>Embryophyta</taxon>
        <taxon>Tracheophyta</taxon>
        <taxon>Spermatophyta</taxon>
        <taxon>Magnoliopsida</taxon>
        <taxon>eudicotyledons</taxon>
        <taxon>Gunneridae</taxon>
        <taxon>Pentapetalae</taxon>
        <taxon>asterids</taxon>
        <taxon>campanulids</taxon>
        <taxon>Apiales</taxon>
        <taxon>Apiaceae</taxon>
        <taxon>Apioideae</taxon>
        <taxon>apioid superclade</taxon>
        <taxon>Tordylieae</taxon>
        <taxon>Tordyliinae</taxon>
        <taxon>Heracleum</taxon>
    </lineage>
</organism>
<dbReference type="GO" id="GO:0009507">
    <property type="term" value="C:chloroplast"/>
    <property type="evidence" value="ECO:0007669"/>
    <property type="project" value="TreeGrafter"/>
</dbReference>
<keyword evidence="1" id="KW-0175">Coiled coil</keyword>
<accession>A0AAD8M3S3</accession>
<protein>
    <submittedName>
        <fullName evidence="3">tRNA (Ile)-lysidine synthase</fullName>
    </submittedName>
</protein>
<dbReference type="AlphaFoldDB" id="A0AAD8M3S3"/>
<reference evidence="3" key="1">
    <citation type="submission" date="2023-02" db="EMBL/GenBank/DDBJ databases">
        <title>Genome of toxic invasive species Heracleum sosnowskyi carries increased number of genes despite the absence of recent whole-genome duplications.</title>
        <authorList>
            <person name="Schelkunov M."/>
            <person name="Shtratnikova V."/>
            <person name="Makarenko M."/>
            <person name="Klepikova A."/>
            <person name="Omelchenko D."/>
            <person name="Novikova G."/>
            <person name="Obukhova E."/>
            <person name="Bogdanov V."/>
            <person name="Penin A."/>
            <person name="Logacheva M."/>
        </authorList>
    </citation>
    <scope>NUCLEOTIDE SEQUENCE</scope>
    <source>
        <strain evidence="3">Hsosn_3</strain>
        <tissue evidence="3">Leaf</tissue>
    </source>
</reference>
<evidence type="ECO:0000256" key="1">
    <source>
        <dbReference type="SAM" id="Coils"/>
    </source>
</evidence>
<feature type="region of interest" description="Disordered" evidence="2">
    <location>
        <begin position="193"/>
        <end position="327"/>
    </location>
</feature>
<evidence type="ECO:0000313" key="4">
    <source>
        <dbReference type="Proteomes" id="UP001237642"/>
    </source>
</evidence>
<feature type="region of interest" description="Disordered" evidence="2">
    <location>
        <begin position="45"/>
        <end position="98"/>
    </location>
</feature>
<dbReference type="PANTHER" id="PTHR36764:SF1">
    <property type="entry name" value="TRNA (ILE)-LYSIDINE SYNTHASE"/>
    <property type="match status" value="1"/>
</dbReference>
<gene>
    <name evidence="3" type="ORF">POM88_044235</name>
</gene>
<sequence length="327" mass="35502">MVAISVYRGKLHKVPDVPRKWLIPTPSISPKDFKILLRRRSQALARLHSQSTSNPNQQQEDNNNNSEQPQIQNKDDSTQPILQLDPPPTPPNLDAAKNDSKPLLEVINSDLGDKLGDSGPEITHIALNHVSTSQMDSKEERKKEIEEKLKVLNAKKHDLVQVLKQILNAEEELKKRSSTQGLTARPSVSLHVDVTNDSGSMTRHLTPRMGSDGFLRGDGEGGEADDASNHNTHSRNLLRMSSVSPSSDSPHKRPFHSAVPLASRPSPWASASPSRFAPTGQQGSFASAPTAPTVSASGTNYIASSPSPAASGGTSVFRDARHKSPWN</sequence>
<keyword evidence="4" id="KW-1185">Reference proteome</keyword>
<evidence type="ECO:0000313" key="3">
    <source>
        <dbReference type="EMBL" id="KAK1359761.1"/>
    </source>
</evidence>
<reference evidence="3" key="2">
    <citation type="submission" date="2023-05" db="EMBL/GenBank/DDBJ databases">
        <authorList>
            <person name="Schelkunov M.I."/>
        </authorList>
    </citation>
    <scope>NUCLEOTIDE SEQUENCE</scope>
    <source>
        <strain evidence="3">Hsosn_3</strain>
        <tissue evidence="3">Leaf</tissue>
    </source>
</reference>
<feature type="coiled-coil region" evidence="1">
    <location>
        <begin position="128"/>
        <end position="172"/>
    </location>
</feature>
<feature type="compositionally biased region" description="Low complexity" evidence="2">
    <location>
        <begin position="260"/>
        <end position="311"/>
    </location>
</feature>
<comment type="caution">
    <text evidence="3">The sequence shown here is derived from an EMBL/GenBank/DDBJ whole genome shotgun (WGS) entry which is preliminary data.</text>
</comment>
<dbReference type="Proteomes" id="UP001237642">
    <property type="component" value="Unassembled WGS sequence"/>
</dbReference>
<name>A0AAD8M3S3_9APIA</name>
<dbReference type="EMBL" id="JAUIZM010000010">
    <property type="protein sequence ID" value="KAK1359761.1"/>
    <property type="molecule type" value="Genomic_DNA"/>
</dbReference>
<evidence type="ECO:0000256" key="2">
    <source>
        <dbReference type="SAM" id="MobiDB-lite"/>
    </source>
</evidence>
<feature type="compositionally biased region" description="Low complexity" evidence="2">
    <location>
        <begin position="45"/>
        <end position="70"/>
    </location>
</feature>
<proteinExistence type="predicted"/>
<dbReference type="PANTHER" id="PTHR36764">
    <property type="entry name" value="TRNA (ILE)-LYSIDINE SYNTHASE"/>
    <property type="match status" value="1"/>
</dbReference>